<feature type="domain" description="Transposase IS4-like" evidence="1">
    <location>
        <begin position="7"/>
        <end position="58"/>
    </location>
</feature>
<dbReference type="InParanoid" id="Q9HLF4"/>
<dbReference type="GO" id="GO:0006313">
    <property type="term" value="P:DNA transposition"/>
    <property type="evidence" value="ECO:0007669"/>
    <property type="project" value="InterPro"/>
</dbReference>
<dbReference type="KEGG" id="tac:Ta0274"/>
<dbReference type="RefSeq" id="WP_010900703.1">
    <property type="nucleotide sequence ID" value="NC_002578.1"/>
</dbReference>
<evidence type="ECO:0000313" key="3">
    <source>
        <dbReference type="Proteomes" id="UP000001024"/>
    </source>
</evidence>
<reference evidence="2 3" key="1">
    <citation type="journal article" date="2000" name="Nature">
        <title>The genome sequence of the thermoacidophilic scavenger Thermoplasma acidophilum.</title>
        <authorList>
            <person name="Ruepp A."/>
            <person name="Graml W."/>
            <person name="Santos-Martinez M.L."/>
            <person name="Koretke K.K."/>
            <person name="Volker C."/>
            <person name="Mewes H.W."/>
            <person name="Frishman D."/>
            <person name="Stocker S."/>
            <person name="Lupas A.N."/>
            <person name="Baumeister W."/>
        </authorList>
    </citation>
    <scope>NUCLEOTIDE SEQUENCE [LARGE SCALE GENOMIC DNA]</scope>
    <source>
        <strain evidence="3">ATCC 25905 / DSM 1728 / JCM 9062 / NBRC 15155 / AMRC-C165</strain>
    </source>
</reference>
<dbReference type="eggNOG" id="arCOG07856">
    <property type="taxonomic scope" value="Archaea"/>
</dbReference>
<protein>
    <recommendedName>
        <fullName evidence="1">Transposase IS4-like domain-containing protein</fullName>
    </recommendedName>
</protein>
<dbReference type="AlphaFoldDB" id="Q9HLF4"/>
<dbReference type="InterPro" id="IPR002559">
    <property type="entry name" value="Transposase_11"/>
</dbReference>
<sequence>MSLDVVSLLIIDCIVTRGNIHDSRVSHRLIDSIRNFAYILADSTYHISEIYDYVFENTHSIPIIDTSKRRGIVPERLSVNRKSELTSRRNTLSYIHLDGR</sequence>
<keyword evidence="3" id="KW-1185">Reference proteome</keyword>
<dbReference type="EMBL" id="AL445063">
    <property type="protein sequence ID" value="CAC11419.1"/>
    <property type="molecule type" value="Genomic_DNA"/>
</dbReference>
<evidence type="ECO:0000259" key="1">
    <source>
        <dbReference type="Pfam" id="PF01609"/>
    </source>
</evidence>
<proteinExistence type="predicted"/>
<dbReference type="Proteomes" id="UP000001024">
    <property type="component" value="Chromosome"/>
</dbReference>
<gene>
    <name evidence="2" type="ordered locus">Ta0274</name>
</gene>
<organism evidence="2 3">
    <name type="scientific">Thermoplasma acidophilum (strain ATCC 25905 / DSM 1728 / JCM 9062 / NBRC 15155 / AMRC-C165)</name>
    <dbReference type="NCBI Taxonomy" id="273075"/>
    <lineage>
        <taxon>Archaea</taxon>
        <taxon>Methanobacteriati</taxon>
        <taxon>Thermoplasmatota</taxon>
        <taxon>Thermoplasmata</taxon>
        <taxon>Thermoplasmatales</taxon>
        <taxon>Thermoplasmataceae</taxon>
        <taxon>Thermoplasma</taxon>
    </lineage>
</organism>
<dbReference type="PaxDb" id="273075-Ta0274"/>
<dbReference type="EnsemblBacteria" id="CAC11419">
    <property type="protein sequence ID" value="CAC11419"/>
    <property type="gene ID" value="CAC11419"/>
</dbReference>
<dbReference type="GO" id="GO:0004803">
    <property type="term" value="F:transposase activity"/>
    <property type="evidence" value="ECO:0007669"/>
    <property type="project" value="InterPro"/>
</dbReference>
<dbReference type="Pfam" id="PF01609">
    <property type="entry name" value="DDE_Tnp_1"/>
    <property type="match status" value="1"/>
</dbReference>
<evidence type="ECO:0000313" key="2">
    <source>
        <dbReference type="EMBL" id="CAC11419.1"/>
    </source>
</evidence>
<accession>Q9HLF4</accession>
<dbReference type="GO" id="GO:0003677">
    <property type="term" value="F:DNA binding"/>
    <property type="evidence" value="ECO:0007669"/>
    <property type="project" value="InterPro"/>
</dbReference>
<dbReference type="HOGENOM" id="CLU_166554_0_0_2"/>
<name>Q9HLF4_THEAC</name>